<evidence type="ECO:0000313" key="1">
    <source>
        <dbReference type="EMBL" id="GGH17823.1"/>
    </source>
</evidence>
<evidence type="ECO:0000313" key="2">
    <source>
        <dbReference type="Proteomes" id="UP000603912"/>
    </source>
</evidence>
<reference evidence="1" key="2">
    <citation type="submission" date="2020-09" db="EMBL/GenBank/DDBJ databases">
        <authorList>
            <person name="Sun Q."/>
            <person name="Zhou Y."/>
        </authorList>
    </citation>
    <scope>NUCLEOTIDE SEQUENCE</scope>
    <source>
        <strain evidence="1">CGMCC 1.12214</strain>
    </source>
</reference>
<comment type="caution">
    <text evidence="1">The sequence shown here is derived from an EMBL/GenBank/DDBJ whole genome shotgun (WGS) entry which is preliminary data.</text>
</comment>
<name>A0A917MHN0_9HYPH</name>
<proteinExistence type="predicted"/>
<keyword evidence="2" id="KW-1185">Reference proteome</keyword>
<dbReference type="Proteomes" id="UP000603912">
    <property type="component" value="Unassembled WGS sequence"/>
</dbReference>
<dbReference type="EMBL" id="BMES01000001">
    <property type="protein sequence ID" value="GGH17823.1"/>
    <property type="molecule type" value="Genomic_DNA"/>
</dbReference>
<organism evidence="1 2">
    <name type="scientific">Alsobacter metallidurans</name>
    <dbReference type="NCBI Taxonomy" id="340221"/>
    <lineage>
        <taxon>Bacteria</taxon>
        <taxon>Pseudomonadati</taxon>
        <taxon>Pseudomonadota</taxon>
        <taxon>Alphaproteobacteria</taxon>
        <taxon>Hyphomicrobiales</taxon>
        <taxon>Alsobacteraceae</taxon>
        <taxon>Alsobacter</taxon>
    </lineage>
</organism>
<sequence>MPAVERTHQCFSCGRMVPHGKAVRYTVQVEAEDDNKPKRMMLVFKRVKKLTRYACGDCYVSRTIRDLLAKLPDVALVVAALSGILYFLR</sequence>
<dbReference type="AlphaFoldDB" id="A0A917MHN0"/>
<accession>A0A917MHN0</accession>
<gene>
    <name evidence="1" type="ORF">GCM10007036_19560</name>
</gene>
<dbReference type="RefSeq" id="WP_188517426.1">
    <property type="nucleotide sequence ID" value="NZ_BMES01000001.1"/>
</dbReference>
<protein>
    <submittedName>
        <fullName evidence="1">Uncharacterized protein</fullName>
    </submittedName>
</protein>
<reference evidence="1" key="1">
    <citation type="journal article" date="2014" name="Int. J. Syst. Evol. Microbiol.">
        <title>Complete genome sequence of Corynebacterium casei LMG S-19264T (=DSM 44701T), isolated from a smear-ripened cheese.</title>
        <authorList>
            <consortium name="US DOE Joint Genome Institute (JGI-PGF)"/>
            <person name="Walter F."/>
            <person name="Albersmeier A."/>
            <person name="Kalinowski J."/>
            <person name="Ruckert C."/>
        </authorList>
    </citation>
    <scope>NUCLEOTIDE SEQUENCE</scope>
    <source>
        <strain evidence="1">CGMCC 1.12214</strain>
    </source>
</reference>